<evidence type="ECO:0000313" key="2">
    <source>
        <dbReference type="Proteomes" id="UP000094243"/>
    </source>
</evidence>
<sequence length="499" mass="54958">MPPPLKEWLVTVRGPKGPVDTSPLPFRSKAGELPADRFSRWCRKFLTVPKGKGAGEPMRLRDWQIEMLRPFLDPDPRPVVGAIMGPRGLGKTQIWSALGLWSAFEGPDGNEIPIVAVDERMALRLLKPAIQMVELNKELSSRAVVYRDRIEIPGKRSVLMALPAEAKRIEGLGTWTLALADELGEIDPDTWSTLLLGAGKLDGAMALGIGTPPNRETSVLTDIRDAVRANPDDKTMAFVEFSADGFQHHPASCVHCLEAANPQLDDLLSRDRATALLKQTTEGEYRRKRLCQVVTTNEAPFVPADVWDGLSTGVGVPDGVEVVVALDGSHSSDTTALLVGTVSPTPHFDTVQVWANPGDPEWRVPVLEVEDVIREACRRWNVKDVVADPFRWTRTLQVLQQELISITEFPHSPSRLTAATTDLHRAIVNGRMSHSGDETLTRHVMAATVIESDKGLRLSKVSRSRHAPHIDLAACLVMAHSRASWLSSRPKKRKRIIGV</sequence>
<proteinExistence type="predicted"/>
<dbReference type="Gene3D" id="3.30.420.240">
    <property type="match status" value="1"/>
</dbReference>
<organism evidence="1 2">
    <name type="scientific">Mycolicibacterium holsaticum</name>
    <dbReference type="NCBI Taxonomy" id="152142"/>
    <lineage>
        <taxon>Bacteria</taxon>
        <taxon>Bacillati</taxon>
        <taxon>Actinomycetota</taxon>
        <taxon>Actinomycetes</taxon>
        <taxon>Mycobacteriales</taxon>
        <taxon>Mycobacteriaceae</taxon>
        <taxon>Mycolicibacterium</taxon>
    </lineage>
</organism>
<keyword evidence="2" id="KW-1185">Reference proteome</keyword>
<name>A0A1E3S355_9MYCO</name>
<protein>
    <submittedName>
        <fullName evidence="1">Terminase</fullName>
    </submittedName>
</protein>
<accession>A0A1E3S355</accession>
<evidence type="ECO:0000313" key="1">
    <source>
        <dbReference type="EMBL" id="ODQ96603.1"/>
    </source>
</evidence>
<dbReference type="EMBL" id="MIGZ01000001">
    <property type="protein sequence ID" value="ODQ96603.1"/>
    <property type="molecule type" value="Genomic_DNA"/>
</dbReference>
<comment type="caution">
    <text evidence="1">The sequence shown here is derived from an EMBL/GenBank/DDBJ whole genome shotgun (WGS) entry which is preliminary data.</text>
</comment>
<dbReference type="SUPFAM" id="SSF52540">
    <property type="entry name" value="P-loop containing nucleoside triphosphate hydrolases"/>
    <property type="match status" value="1"/>
</dbReference>
<dbReference type="Proteomes" id="UP000094243">
    <property type="component" value="Unassembled WGS sequence"/>
</dbReference>
<dbReference type="InterPro" id="IPR027417">
    <property type="entry name" value="P-loop_NTPase"/>
</dbReference>
<dbReference type="AlphaFoldDB" id="A0A1E3S355"/>
<dbReference type="PANTHER" id="PTHR41287:SF1">
    <property type="entry name" value="PROTEIN YMFN"/>
    <property type="match status" value="1"/>
</dbReference>
<dbReference type="Gene3D" id="3.40.50.300">
    <property type="entry name" value="P-loop containing nucleotide triphosphate hydrolases"/>
    <property type="match status" value="1"/>
</dbReference>
<dbReference type="InterPro" id="IPR005021">
    <property type="entry name" value="Terminase_largesu-like"/>
</dbReference>
<dbReference type="PANTHER" id="PTHR41287">
    <property type="match status" value="1"/>
</dbReference>
<dbReference type="OrthoDB" id="3197057at2"/>
<reference evidence="2" key="1">
    <citation type="submission" date="2016-09" db="EMBL/GenBank/DDBJ databases">
        <authorList>
            <person name="Greninger A.L."/>
            <person name="Jerome K.R."/>
            <person name="Mcnair B."/>
            <person name="Wallis C."/>
            <person name="Fang F."/>
        </authorList>
    </citation>
    <scope>NUCLEOTIDE SEQUENCE [LARGE SCALE GENOMIC DNA]</scope>
    <source>
        <strain evidence="2">M7</strain>
    </source>
</reference>
<gene>
    <name evidence="1" type="ORF">BHQ17_00060</name>
</gene>